<dbReference type="AlphaFoldDB" id="A0A3N0UWK9"/>
<keyword evidence="3" id="KW-1185">Reference proteome</keyword>
<dbReference type="RefSeq" id="WP_123238169.1">
    <property type="nucleotide sequence ID" value="NZ_RJVP01000007.1"/>
</dbReference>
<proteinExistence type="predicted"/>
<name>A0A3N0UWK9_9PROT</name>
<reference evidence="2 3" key="1">
    <citation type="submission" date="2018-10" db="EMBL/GenBank/DDBJ databases">
        <authorList>
            <person name="Chen W.-M."/>
        </authorList>
    </citation>
    <scope>NUCLEOTIDE SEQUENCE [LARGE SCALE GENOMIC DNA]</scope>
    <source>
        <strain evidence="2 3">H-5</strain>
    </source>
</reference>
<evidence type="ECO:0000313" key="2">
    <source>
        <dbReference type="EMBL" id="ROH84578.1"/>
    </source>
</evidence>
<sequence length="81" mass="8750">MANPAAASASAPYAGALSAEVAQEILRAVEQLRLHSGYGSVEITVHDGRVTQIERREKVRFPQDQQFKKTTAVSQSPLPTS</sequence>
<evidence type="ECO:0000313" key="3">
    <source>
        <dbReference type="Proteomes" id="UP000275137"/>
    </source>
</evidence>
<protein>
    <submittedName>
        <fullName evidence="2">DUF2292 domain-containing protein</fullName>
    </submittedName>
</protein>
<gene>
    <name evidence="2" type="ORF">ED236_11265</name>
</gene>
<comment type="caution">
    <text evidence="2">The sequence shown here is derived from an EMBL/GenBank/DDBJ whole genome shotgun (WGS) entry which is preliminary data.</text>
</comment>
<feature type="region of interest" description="Disordered" evidence="1">
    <location>
        <begin position="54"/>
        <end position="81"/>
    </location>
</feature>
<dbReference type="InterPro" id="IPR018743">
    <property type="entry name" value="DUF2292"/>
</dbReference>
<organism evidence="2 3">
    <name type="scientific">Pseudomethylobacillus aquaticus</name>
    <dbReference type="NCBI Taxonomy" id="2676064"/>
    <lineage>
        <taxon>Bacteria</taxon>
        <taxon>Pseudomonadati</taxon>
        <taxon>Pseudomonadota</taxon>
        <taxon>Betaproteobacteria</taxon>
        <taxon>Nitrosomonadales</taxon>
        <taxon>Methylophilaceae</taxon>
        <taxon>Pseudomethylobacillus</taxon>
    </lineage>
</organism>
<evidence type="ECO:0000256" key="1">
    <source>
        <dbReference type="SAM" id="MobiDB-lite"/>
    </source>
</evidence>
<dbReference type="EMBL" id="RJVP01000007">
    <property type="protein sequence ID" value="ROH84578.1"/>
    <property type="molecule type" value="Genomic_DNA"/>
</dbReference>
<dbReference type="Proteomes" id="UP000275137">
    <property type="component" value="Unassembled WGS sequence"/>
</dbReference>
<dbReference type="Pfam" id="PF10055">
    <property type="entry name" value="DUF2292"/>
    <property type="match status" value="1"/>
</dbReference>
<accession>A0A3N0UWK9</accession>
<feature type="compositionally biased region" description="Polar residues" evidence="1">
    <location>
        <begin position="63"/>
        <end position="81"/>
    </location>
</feature>